<evidence type="ECO:0000313" key="2">
    <source>
        <dbReference type="Proteomes" id="UP000814033"/>
    </source>
</evidence>
<accession>A0ACB8R9H9</accession>
<organism evidence="1 2">
    <name type="scientific">Auriscalpium vulgare</name>
    <dbReference type="NCBI Taxonomy" id="40419"/>
    <lineage>
        <taxon>Eukaryota</taxon>
        <taxon>Fungi</taxon>
        <taxon>Dikarya</taxon>
        <taxon>Basidiomycota</taxon>
        <taxon>Agaricomycotina</taxon>
        <taxon>Agaricomycetes</taxon>
        <taxon>Russulales</taxon>
        <taxon>Auriscalpiaceae</taxon>
        <taxon>Auriscalpium</taxon>
    </lineage>
</organism>
<reference evidence="1" key="2">
    <citation type="journal article" date="2022" name="New Phytol.">
        <title>Evolutionary transition to the ectomycorrhizal habit in the genomes of a hyperdiverse lineage of mushroom-forming fungi.</title>
        <authorList>
            <person name="Looney B."/>
            <person name="Miyauchi S."/>
            <person name="Morin E."/>
            <person name="Drula E."/>
            <person name="Courty P.E."/>
            <person name="Kohler A."/>
            <person name="Kuo A."/>
            <person name="LaButti K."/>
            <person name="Pangilinan J."/>
            <person name="Lipzen A."/>
            <person name="Riley R."/>
            <person name="Andreopoulos W."/>
            <person name="He G."/>
            <person name="Johnson J."/>
            <person name="Nolan M."/>
            <person name="Tritt A."/>
            <person name="Barry K.W."/>
            <person name="Grigoriev I.V."/>
            <person name="Nagy L.G."/>
            <person name="Hibbett D."/>
            <person name="Henrissat B."/>
            <person name="Matheny P.B."/>
            <person name="Labbe J."/>
            <person name="Martin F.M."/>
        </authorList>
    </citation>
    <scope>NUCLEOTIDE SEQUENCE</scope>
    <source>
        <strain evidence="1">FP105234-sp</strain>
    </source>
</reference>
<reference evidence="1" key="1">
    <citation type="submission" date="2021-02" db="EMBL/GenBank/DDBJ databases">
        <authorList>
            <consortium name="DOE Joint Genome Institute"/>
            <person name="Ahrendt S."/>
            <person name="Looney B.P."/>
            <person name="Miyauchi S."/>
            <person name="Morin E."/>
            <person name="Drula E."/>
            <person name="Courty P.E."/>
            <person name="Chicoki N."/>
            <person name="Fauchery L."/>
            <person name="Kohler A."/>
            <person name="Kuo A."/>
            <person name="Labutti K."/>
            <person name="Pangilinan J."/>
            <person name="Lipzen A."/>
            <person name="Riley R."/>
            <person name="Andreopoulos W."/>
            <person name="He G."/>
            <person name="Johnson J."/>
            <person name="Barry K.W."/>
            <person name="Grigoriev I.V."/>
            <person name="Nagy L."/>
            <person name="Hibbett D."/>
            <person name="Henrissat B."/>
            <person name="Matheny P.B."/>
            <person name="Labbe J."/>
            <person name="Martin F."/>
        </authorList>
    </citation>
    <scope>NUCLEOTIDE SEQUENCE</scope>
    <source>
        <strain evidence="1">FP105234-sp</strain>
    </source>
</reference>
<dbReference type="Proteomes" id="UP000814033">
    <property type="component" value="Unassembled WGS sequence"/>
</dbReference>
<sequence>MTNSETLYMCIGWSTVMAVMRLRCVGCGLVMRSALRRAATDVFKDRLRIATLTRERLGPLPRGQMSLSRSRGTGRKQARGTRTWRASRERGEKARLRATPNSFQNCWRTSCVLEHRKLGTCTARLACGWLFILFGDRGAGSRRTLHRRPRRPGPSPRCQLRRR</sequence>
<comment type="caution">
    <text evidence="1">The sequence shown here is derived from an EMBL/GenBank/DDBJ whole genome shotgun (WGS) entry which is preliminary data.</text>
</comment>
<dbReference type="EMBL" id="MU276177">
    <property type="protein sequence ID" value="KAI0040663.1"/>
    <property type="molecule type" value="Genomic_DNA"/>
</dbReference>
<name>A0ACB8R9H9_9AGAM</name>
<evidence type="ECO:0000313" key="1">
    <source>
        <dbReference type="EMBL" id="KAI0040663.1"/>
    </source>
</evidence>
<protein>
    <submittedName>
        <fullName evidence="1">Uncharacterized protein</fullName>
    </submittedName>
</protein>
<proteinExistence type="predicted"/>
<gene>
    <name evidence="1" type="ORF">FA95DRAFT_850479</name>
</gene>
<keyword evidence="2" id="KW-1185">Reference proteome</keyword>